<dbReference type="RefSeq" id="WP_290255046.1">
    <property type="nucleotide sequence ID" value="NZ_JAUGQQ010000007.1"/>
</dbReference>
<reference evidence="1 2" key="1">
    <citation type="submission" date="2023-06" db="EMBL/GenBank/DDBJ databases">
        <authorList>
            <person name="Ye Y.-Q."/>
            <person name="Du Z.-J."/>
        </authorList>
    </citation>
    <scope>NUCLEOTIDE SEQUENCE [LARGE SCALE GENOMIC DNA]</scope>
    <source>
        <strain evidence="1 2">SDUM287046</strain>
    </source>
</reference>
<keyword evidence="2" id="KW-1185">Reference proteome</keyword>
<gene>
    <name evidence="1" type="ORF">QRD02_11215</name>
</gene>
<proteinExistence type="predicted"/>
<organism evidence="1 2">
    <name type="scientific">Aequorivita aurantiaca</name>
    <dbReference type="NCBI Taxonomy" id="3053356"/>
    <lineage>
        <taxon>Bacteria</taxon>
        <taxon>Pseudomonadati</taxon>
        <taxon>Bacteroidota</taxon>
        <taxon>Flavobacteriia</taxon>
        <taxon>Flavobacteriales</taxon>
        <taxon>Flavobacteriaceae</taxon>
        <taxon>Aequorivita</taxon>
    </lineage>
</organism>
<name>A0ABT8DP29_9FLAO</name>
<comment type="caution">
    <text evidence="1">The sequence shown here is derived from an EMBL/GenBank/DDBJ whole genome shotgun (WGS) entry which is preliminary data.</text>
</comment>
<dbReference type="Proteomes" id="UP001244787">
    <property type="component" value="Unassembled WGS sequence"/>
</dbReference>
<sequence>MTIKNSSEINAGVHANIGMDFQKNCTIYLFLEKYNLLKNQRYFIVLEHLEDIVFGFLENETELSKIETYQAKKSSKKWTSGNILEIIKKIAETSQSILNDPHPKTSTFNQENYFATNNTIELKSTVKKQDFTCTVNEATQVYNYKDLDQNIKDKILKGNKNVTFDKENEENFETLKFRFIDLNRTSQSQLDLLNGMFISVFGDSIADHKAALYSFYYELKTIESRLNQGNIAKLSDNKKRIESYEIENILNILTTKKLAFDFWRDKGDEIRQELNINLFEATTFELHYHNSFDKFKDINESEHQKIFHFVEKNKQIFKNHSTDKGCMTDFINTFNKEKSSTLSSLQLQATIVAAYIEIKNTL</sequence>
<accession>A0ABT8DP29</accession>
<dbReference type="EMBL" id="JAUGQQ010000007">
    <property type="protein sequence ID" value="MDN3724955.1"/>
    <property type="molecule type" value="Genomic_DNA"/>
</dbReference>
<evidence type="ECO:0008006" key="3">
    <source>
        <dbReference type="Google" id="ProtNLM"/>
    </source>
</evidence>
<evidence type="ECO:0000313" key="1">
    <source>
        <dbReference type="EMBL" id="MDN3724955.1"/>
    </source>
</evidence>
<protein>
    <recommendedName>
        <fullName evidence="3">DUF4297 domain-containing protein</fullName>
    </recommendedName>
</protein>
<evidence type="ECO:0000313" key="2">
    <source>
        <dbReference type="Proteomes" id="UP001244787"/>
    </source>
</evidence>